<gene>
    <name evidence="1" type="ORF">G1H10_31535</name>
</gene>
<comment type="caution">
    <text evidence="1">The sequence shown here is derived from an EMBL/GenBank/DDBJ whole genome shotgun (WGS) entry which is preliminary data.</text>
</comment>
<organism evidence="1 2">
    <name type="scientific">Phytoactinopolyspora halotolerans</name>
    <dbReference type="NCBI Taxonomy" id="1981512"/>
    <lineage>
        <taxon>Bacteria</taxon>
        <taxon>Bacillati</taxon>
        <taxon>Actinomycetota</taxon>
        <taxon>Actinomycetes</taxon>
        <taxon>Jiangellales</taxon>
        <taxon>Jiangellaceae</taxon>
        <taxon>Phytoactinopolyspora</taxon>
    </lineage>
</organism>
<dbReference type="SUPFAM" id="SSF52317">
    <property type="entry name" value="Class I glutamine amidotransferase-like"/>
    <property type="match status" value="1"/>
</dbReference>
<dbReference type="InterPro" id="IPR011330">
    <property type="entry name" value="Glyco_hydro/deAcase_b/a-brl"/>
</dbReference>
<dbReference type="Proteomes" id="UP000475214">
    <property type="component" value="Unassembled WGS sequence"/>
</dbReference>
<protein>
    <recommendedName>
        <fullName evidence="3">Polysaccharide deacetylase family protein</fullName>
    </recommendedName>
</protein>
<dbReference type="EMBL" id="JAAGOA010000041">
    <property type="protein sequence ID" value="NEE04704.1"/>
    <property type="molecule type" value="Genomic_DNA"/>
</dbReference>
<proteinExistence type="predicted"/>
<sequence length="626" mass="68325">MNERPPITVVLDRDALRPSPDDAGPPWERYCIEVLDHLRLPYQVVSQADPVPQDGSGIVLLPGSARLEQNDVAAVRRWIAAGGVAVCVGAGPLSAAFDIVGAAPVDAGHTVVTGENGWVDPPDVALRALGGTRLSVTGSREETAVLARWRDDASPALAVRRYGDGYVIVSGVDLWQTIVRIQQGDPVHQDGEPAADGSAAVDDGVLKCDDGITLTYASDRALPPGPWTPRTDGREGLQPVPVFHRPHADLWRRLFLQLLFEAAGRTGVVLPWLHYWPSGVPAVAHLSVDSDRNVSEEAETTLRLFDEIGVTTTWCHVYPGGYEPDVVRAIAEQGHEHALHYNAVGDADIATWGRSQLRAQYQWARAMTGHEEIVSNKNHYTRWEGWDEFYRWCVEFGIRIDESRGPSKQGNVGFPFGTAHLFFPMGRRAADATGVGSDHGERLDVLVLPMHAQDLAWAAHESVRDVILDQALAHHGVAHFLFHPVHLHRRGYVRDACREVVELARRSGMPWWTAAQLNDWERLRREVTLSVRQPEAGAIEVVARTPRPVSAAAINLALPETWNGAAITVESTMDSAAGTAVRHTMSERHGRAMLELSADLPAGTTRLTLRLSPTGTPAATGGGTHR</sequence>
<name>A0A6L9SJ48_9ACTN</name>
<evidence type="ECO:0008006" key="3">
    <source>
        <dbReference type="Google" id="ProtNLM"/>
    </source>
</evidence>
<keyword evidence="2" id="KW-1185">Reference proteome</keyword>
<dbReference type="InterPro" id="IPR029062">
    <property type="entry name" value="Class_I_gatase-like"/>
</dbReference>
<dbReference type="AlphaFoldDB" id="A0A6L9SJ48"/>
<dbReference type="SUPFAM" id="SSF88713">
    <property type="entry name" value="Glycoside hydrolase/deacetylase"/>
    <property type="match status" value="1"/>
</dbReference>
<dbReference type="RefSeq" id="WP_163745252.1">
    <property type="nucleotide sequence ID" value="NZ_JAAGOA010000041.1"/>
</dbReference>
<evidence type="ECO:0000313" key="1">
    <source>
        <dbReference type="EMBL" id="NEE04704.1"/>
    </source>
</evidence>
<dbReference type="GO" id="GO:0005975">
    <property type="term" value="P:carbohydrate metabolic process"/>
    <property type="evidence" value="ECO:0007669"/>
    <property type="project" value="InterPro"/>
</dbReference>
<dbReference type="Gene3D" id="3.40.50.880">
    <property type="match status" value="1"/>
</dbReference>
<evidence type="ECO:0000313" key="2">
    <source>
        <dbReference type="Proteomes" id="UP000475214"/>
    </source>
</evidence>
<accession>A0A6L9SJ48</accession>
<dbReference type="Gene3D" id="3.20.20.370">
    <property type="entry name" value="Glycoside hydrolase/deacetylase"/>
    <property type="match status" value="1"/>
</dbReference>
<reference evidence="1 2" key="1">
    <citation type="submission" date="2020-02" db="EMBL/GenBank/DDBJ databases">
        <authorList>
            <person name="Li X.-J."/>
            <person name="Han X.-M."/>
        </authorList>
    </citation>
    <scope>NUCLEOTIDE SEQUENCE [LARGE SCALE GENOMIC DNA]</scope>
    <source>
        <strain evidence="1 2">CCTCC AB 2017055</strain>
    </source>
</reference>